<keyword evidence="2" id="KW-1185">Reference proteome</keyword>
<dbReference type="EMBL" id="FPAA01000016">
    <property type="protein sequence ID" value="SFT00502.1"/>
    <property type="molecule type" value="Genomic_DNA"/>
</dbReference>
<dbReference type="Proteomes" id="UP000198660">
    <property type="component" value="Unassembled WGS sequence"/>
</dbReference>
<dbReference type="AlphaFoldDB" id="A0A1I6UGD8"/>
<reference evidence="2" key="1">
    <citation type="submission" date="2016-10" db="EMBL/GenBank/DDBJ databases">
        <authorList>
            <person name="Varghese N."/>
            <person name="Submissions S."/>
        </authorList>
    </citation>
    <scope>NUCLEOTIDE SEQUENCE [LARGE SCALE GENOMIC DNA]</scope>
    <source>
        <strain evidence="2">DSM 45789</strain>
    </source>
</reference>
<evidence type="ECO:0000313" key="2">
    <source>
        <dbReference type="Proteomes" id="UP000198660"/>
    </source>
</evidence>
<name>A0A1I6UGD8_9BACL</name>
<accession>A0A1I6UGD8</accession>
<proteinExistence type="predicted"/>
<organism evidence="1 2">
    <name type="scientific">Marininema halotolerans</name>
    <dbReference type="NCBI Taxonomy" id="1155944"/>
    <lineage>
        <taxon>Bacteria</taxon>
        <taxon>Bacillati</taxon>
        <taxon>Bacillota</taxon>
        <taxon>Bacilli</taxon>
        <taxon>Bacillales</taxon>
        <taxon>Thermoactinomycetaceae</taxon>
        <taxon>Marininema</taxon>
    </lineage>
</organism>
<gene>
    <name evidence="1" type="ORF">SAMN05444972_11639</name>
</gene>
<sequence>MCNAVIDWKRNHMLLLFDHNKLELSSDYTLIYLLELYKKF</sequence>
<protein>
    <submittedName>
        <fullName evidence="1">Uncharacterized protein</fullName>
    </submittedName>
</protein>
<evidence type="ECO:0000313" key="1">
    <source>
        <dbReference type="EMBL" id="SFT00502.1"/>
    </source>
</evidence>